<dbReference type="EMBL" id="GL732568">
    <property type="protein sequence ID" value="EFX76436.1"/>
    <property type="molecule type" value="Genomic_DNA"/>
</dbReference>
<dbReference type="Pfam" id="PF07528">
    <property type="entry name" value="DZF_N"/>
    <property type="match status" value="1"/>
</dbReference>
<evidence type="ECO:0000259" key="5">
    <source>
        <dbReference type="PROSITE" id="PS51703"/>
    </source>
</evidence>
<feature type="region of interest" description="Disordered" evidence="4">
    <location>
        <begin position="361"/>
        <end position="388"/>
    </location>
</feature>
<feature type="domain" description="DZF" evidence="5">
    <location>
        <begin position="303"/>
        <end position="685"/>
    </location>
</feature>
<dbReference type="HOGENOM" id="CLU_012026_0_0_1"/>
<evidence type="ECO:0000256" key="4">
    <source>
        <dbReference type="SAM" id="MobiDB-lite"/>
    </source>
</evidence>
<dbReference type="KEGG" id="dpx:DAPPUDRAFT_55188"/>
<dbReference type="PANTHER" id="PTHR45762:SF3">
    <property type="entry name" value="ZINC-FINGER PROTEIN AT 72D, ISOFORM B"/>
    <property type="match status" value="1"/>
</dbReference>
<evidence type="ECO:0000256" key="2">
    <source>
        <dbReference type="ARBA" id="ARBA00022771"/>
    </source>
</evidence>
<dbReference type="Pfam" id="PF12171">
    <property type="entry name" value="zf-C2H2_jaz"/>
    <property type="match status" value="1"/>
</dbReference>
<dbReference type="PROSITE" id="PS00028">
    <property type="entry name" value="ZINC_FINGER_C2H2_1"/>
    <property type="match status" value="1"/>
</dbReference>
<feature type="region of interest" description="Disordered" evidence="4">
    <location>
        <begin position="1"/>
        <end position="28"/>
    </location>
</feature>
<dbReference type="Pfam" id="PF12874">
    <property type="entry name" value="zf-met"/>
    <property type="match status" value="2"/>
</dbReference>
<keyword evidence="2" id="KW-0863">Zinc-finger</keyword>
<protein>
    <recommendedName>
        <fullName evidence="5">DZF domain-containing protein</fullName>
    </recommendedName>
</protein>
<gene>
    <name evidence="6" type="ORF">DAPPUDRAFT_55188</name>
</gene>
<dbReference type="Pfam" id="PF20965">
    <property type="entry name" value="DZF_C"/>
    <property type="match status" value="1"/>
</dbReference>
<dbReference type="InterPro" id="IPR049402">
    <property type="entry name" value="DZF_dom_C"/>
</dbReference>
<dbReference type="InterPro" id="IPR022755">
    <property type="entry name" value="Znf_C2H2_jaz"/>
</dbReference>
<organism evidence="6 7">
    <name type="scientific">Daphnia pulex</name>
    <name type="common">Water flea</name>
    <dbReference type="NCBI Taxonomy" id="6669"/>
    <lineage>
        <taxon>Eukaryota</taxon>
        <taxon>Metazoa</taxon>
        <taxon>Ecdysozoa</taxon>
        <taxon>Arthropoda</taxon>
        <taxon>Crustacea</taxon>
        <taxon>Branchiopoda</taxon>
        <taxon>Diplostraca</taxon>
        <taxon>Cladocera</taxon>
        <taxon>Anomopoda</taxon>
        <taxon>Daphniidae</taxon>
        <taxon>Daphnia</taxon>
    </lineage>
</organism>
<feature type="compositionally biased region" description="Low complexity" evidence="4">
    <location>
        <begin position="144"/>
        <end position="158"/>
    </location>
</feature>
<reference evidence="6 7" key="1">
    <citation type="journal article" date="2011" name="Science">
        <title>The ecoresponsive genome of Daphnia pulex.</title>
        <authorList>
            <person name="Colbourne J.K."/>
            <person name="Pfrender M.E."/>
            <person name="Gilbert D."/>
            <person name="Thomas W.K."/>
            <person name="Tucker A."/>
            <person name="Oakley T.H."/>
            <person name="Tokishita S."/>
            <person name="Aerts A."/>
            <person name="Arnold G.J."/>
            <person name="Basu M.K."/>
            <person name="Bauer D.J."/>
            <person name="Caceres C.E."/>
            <person name="Carmel L."/>
            <person name="Casola C."/>
            <person name="Choi J.H."/>
            <person name="Detter J.C."/>
            <person name="Dong Q."/>
            <person name="Dusheyko S."/>
            <person name="Eads B.D."/>
            <person name="Frohlich T."/>
            <person name="Geiler-Samerotte K.A."/>
            <person name="Gerlach D."/>
            <person name="Hatcher P."/>
            <person name="Jogdeo S."/>
            <person name="Krijgsveld J."/>
            <person name="Kriventseva E.V."/>
            <person name="Kultz D."/>
            <person name="Laforsch C."/>
            <person name="Lindquist E."/>
            <person name="Lopez J."/>
            <person name="Manak J.R."/>
            <person name="Muller J."/>
            <person name="Pangilinan J."/>
            <person name="Patwardhan R.P."/>
            <person name="Pitluck S."/>
            <person name="Pritham E.J."/>
            <person name="Rechtsteiner A."/>
            <person name="Rho M."/>
            <person name="Rogozin I.B."/>
            <person name="Sakarya O."/>
            <person name="Salamov A."/>
            <person name="Schaack S."/>
            <person name="Shapiro H."/>
            <person name="Shiga Y."/>
            <person name="Skalitzky C."/>
            <person name="Smith Z."/>
            <person name="Souvorov A."/>
            <person name="Sung W."/>
            <person name="Tang Z."/>
            <person name="Tsuchiya D."/>
            <person name="Tu H."/>
            <person name="Vos H."/>
            <person name="Wang M."/>
            <person name="Wolf Y.I."/>
            <person name="Yamagata H."/>
            <person name="Yamada T."/>
            <person name="Ye Y."/>
            <person name="Shaw J.R."/>
            <person name="Andrews J."/>
            <person name="Crease T.J."/>
            <person name="Tang H."/>
            <person name="Lucas S.M."/>
            <person name="Robertson H.M."/>
            <person name="Bork P."/>
            <person name="Koonin E.V."/>
            <person name="Zdobnov E.M."/>
            <person name="Grigoriev I.V."/>
            <person name="Lynch M."/>
            <person name="Boore J.L."/>
        </authorList>
    </citation>
    <scope>NUCLEOTIDE SEQUENCE [LARGE SCALE GENOMIC DNA]</scope>
</reference>
<evidence type="ECO:0000313" key="7">
    <source>
        <dbReference type="Proteomes" id="UP000000305"/>
    </source>
</evidence>
<dbReference type="InterPro" id="IPR013087">
    <property type="entry name" value="Znf_C2H2_type"/>
</dbReference>
<dbReference type="Gene3D" id="3.30.160.60">
    <property type="entry name" value="Classic Zinc Finger"/>
    <property type="match status" value="3"/>
</dbReference>
<dbReference type="FunFam" id="1.10.1410.40:FF:000001">
    <property type="entry name" value="interleukin enhancer-binding factor 3 isoform X1"/>
    <property type="match status" value="1"/>
</dbReference>
<keyword evidence="3" id="KW-0862">Zinc</keyword>
<dbReference type="STRING" id="6669.E9GVM1"/>
<dbReference type="OMA" id="HDYVEEX"/>
<dbReference type="SMART" id="SM00355">
    <property type="entry name" value="ZnF_C2H2"/>
    <property type="match status" value="3"/>
</dbReference>
<feature type="compositionally biased region" description="Polar residues" evidence="4">
    <location>
        <begin position="683"/>
        <end position="710"/>
    </location>
</feature>
<dbReference type="OrthoDB" id="8898434at2759"/>
<dbReference type="InterPro" id="IPR006561">
    <property type="entry name" value="DZF_dom"/>
</dbReference>
<dbReference type="FunCoup" id="E9GVM1">
    <property type="interactions" value="1569"/>
</dbReference>
<dbReference type="FunFam" id="3.30.160.60:FF:000210">
    <property type="entry name" value="Zinc finger RNA-binding protein 2"/>
    <property type="match status" value="1"/>
</dbReference>
<dbReference type="InterPro" id="IPR003604">
    <property type="entry name" value="Matrin/U1-like-C_Znf_C2H2"/>
</dbReference>
<dbReference type="GO" id="GO:0003725">
    <property type="term" value="F:double-stranded RNA binding"/>
    <property type="evidence" value="ECO:0000318"/>
    <property type="project" value="GO_Central"/>
</dbReference>
<dbReference type="FunFam" id="3.30.160.60:FF:002080">
    <property type="entry name" value="Zinc finger RNA-binding protein"/>
    <property type="match status" value="1"/>
</dbReference>
<feature type="compositionally biased region" description="Polar residues" evidence="4">
    <location>
        <begin position="657"/>
        <end position="667"/>
    </location>
</feature>
<evidence type="ECO:0000256" key="1">
    <source>
        <dbReference type="ARBA" id="ARBA00022723"/>
    </source>
</evidence>
<proteinExistence type="predicted"/>
<dbReference type="AlphaFoldDB" id="E9GVM1"/>
<dbReference type="GO" id="GO:0008270">
    <property type="term" value="F:zinc ion binding"/>
    <property type="evidence" value="ECO:0007669"/>
    <property type="project" value="UniProtKB-KW"/>
</dbReference>
<dbReference type="FunFam" id="3.30.460.10:FF:000010">
    <property type="entry name" value="Zinc finger RNA-binding protein 2"/>
    <property type="match status" value="1"/>
</dbReference>
<dbReference type="SMART" id="SM00451">
    <property type="entry name" value="ZnF_U1"/>
    <property type="match status" value="3"/>
</dbReference>
<feature type="region of interest" description="Disordered" evidence="4">
    <location>
        <begin position="132"/>
        <end position="158"/>
    </location>
</feature>
<evidence type="ECO:0000313" key="6">
    <source>
        <dbReference type="EMBL" id="EFX76436.1"/>
    </source>
</evidence>
<dbReference type="SMART" id="SM00572">
    <property type="entry name" value="DZF"/>
    <property type="match status" value="1"/>
</dbReference>
<evidence type="ECO:0000256" key="3">
    <source>
        <dbReference type="ARBA" id="ARBA00022833"/>
    </source>
</evidence>
<feature type="region of interest" description="Disordered" evidence="4">
    <location>
        <begin position="264"/>
        <end position="320"/>
    </location>
</feature>
<dbReference type="Gene3D" id="1.10.1410.40">
    <property type="match status" value="1"/>
</dbReference>
<dbReference type="InParanoid" id="E9GVM1"/>
<dbReference type="InterPro" id="IPR049401">
    <property type="entry name" value="DZF_dom_N"/>
</dbReference>
<feature type="region of interest" description="Disordered" evidence="4">
    <location>
        <begin position="657"/>
        <end position="717"/>
    </location>
</feature>
<keyword evidence="7" id="KW-1185">Reference proteome</keyword>
<sequence>MSGNKSGHGGGGGGGGGGQGGPKTRGRYFAGGFNQRWTSSSTQQLHYCEVCKISCASPQTYKDHLDGQKHKKKEAAVRTGLPMVPTPRTGAALHCELCNVTCTSSDAYAAHIRGTKHQKVVVKLHTKLGKPIPPAEPQLIHSKTPGATGTAAATPTNSASAVTTAPVATTTTATTTPATAAVVAQWEEEKVIQPVGQDYVEELRGGDGKITGFNCRLCDCRFNDVNAKDMHLKGRRHRLMYKKKVDPNLVVEAKGWPALRQKNKTMPGWQERRKPNEGGWEGSENYEEMPQAPSVMEDGNQPRPPAYWASPSPMRKPESNDDRHVMAKHAEIYPSEMELEAIQTLVSYVERSLKLVSDQLTHQPEEATKTSETPPQSSALAQSPVAATSPAVAPATARMLKGVMRVGLLAKGLLLKGDRTVQLVVLCSQPPTYQLLDRVAQALPAHLSVVAPSITFNVETLPSEAVVMVKSVQGHGLPGDILVKVSLTSPVVREEQLAAAAATAGATNGTAPSDCLHSLALLRRAKWFQARANTLQNCVLVIRVMRDFCQRSPVWSNLDLWAIELIVERATFSAGTPLSPGDALRRVFETLSTGILLSTNDGWGPGIGDPCEKDAIDVCGNLSAQEREDMTASAQQALRQIAFRQIFKVLGMAKPLSSGSRSFNKASTAAGGPSPGKKRPRENSTSDAVSPEGNANPNLEFQIKTETNQVLKRKKRK</sequence>
<dbReference type="eggNOG" id="KOG3792">
    <property type="taxonomic scope" value="Eukaryota"/>
</dbReference>
<dbReference type="InterPro" id="IPR036236">
    <property type="entry name" value="Znf_C2H2_sf"/>
</dbReference>
<feature type="compositionally biased region" description="Polar residues" evidence="4">
    <location>
        <begin position="370"/>
        <end position="381"/>
    </location>
</feature>
<dbReference type="InterPro" id="IPR043519">
    <property type="entry name" value="NT_sf"/>
</dbReference>
<dbReference type="PROSITE" id="PS51703">
    <property type="entry name" value="DZF"/>
    <property type="match status" value="1"/>
</dbReference>
<dbReference type="Gene3D" id="3.30.460.10">
    <property type="entry name" value="Beta Polymerase, domain 2"/>
    <property type="match status" value="1"/>
</dbReference>
<dbReference type="SUPFAM" id="SSF57667">
    <property type="entry name" value="beta-beta-alpha zinc fingers"/>
    <property type="match status" value="3"/>
</dbReference>
<name>E9GVM1_DAPPU</name>
<dbReference type="Proteomes" id="UP000000305">
    <property type="component" value="Unassembled WGS sequence"/>
</dbReference>
<feature type="compositionally biased region" description="Gly residues" evidence="4">
    <location>
        <begin position="1"/>
        <end position="23"/>
    </location>
</feature>
<keyword evidence="1" id="KW-0479">Metal-binding</keyword>
<accession>E9GVM1</accession>
<dbReference type="GO" id="GO:0003727">
    <property type="term" value="F:single-stranded RNA binding"/>
    <property type="evidence" value="ECO:0000318"/>
    <property type="project" value="GO_Central"/>
</dbReference>
<dbReference type="PANTHER" id="PTHR45762">
    <property type="entry name" value="ZINC FINGER RNA-BINDING PROTEIN"/>
    <property type="match status" value="1"/>
</dbReference>